<evidence type="ECO:0000313" key="2">
    <source>
        <dbReference type="Proteomes" id="UP001139516"/>
    </source>
</evidence>
<gene>
    <name evidence="1" type="ORF">M0638_27750</name>
</gene>
<name>A0A9X1YCA8_9PROT</name>
<reference evidence="1" key="1">
    <citation type="submission" date="2022-04" db="EMBL/GenBank/DDBJ databases">
        <title>Roseomonas acroporae sp. nov., isolated from coral Acropora digitifera.</title>
        <authorList>
            <person name="Sun H."/>
        </authorList>
    </citation>
    <scope>NUCLEOTIDE SEQUENCE</scope>
    <source>
        <strain evidence="1">NAR14</strain>
    </source>
</reference>
<organism evidence="1 2">
    <name type="scientific">Roseomonas acroporae</name>
    <dbReference type="NCBI Taxonomy" id="2937791"/>
    <lineage>
        <taxon>Bacteria</taxon>
        <taxon>Pseudomonadati</taxon>
        <taxon>Pseudomonadota</taxon>
        <taxon>Alphaproteobacteria</taxon>
        <taxon>Acetobacterales</taxon>
        <taxon>Roseomonadaceae</taxon>
        <taxon>Roseomonas</taxon>
    </lineage>
</organism>
<dbReference type="RefSeq" id="WP_248670190.1">
    <property type="nucleotide sequence ID" value="NZ_JALPRX010000191.1"/>
</dbReference>
<comment type="caution">
    <text evidence="1">The sequence shown here is derived from an EMBL/GenBank/DDBJ whole genome shotgun (WGS) entry which is preliminary data.</text>
</comment>
<sequence>MKVGDRLLLPRRYALDENENGNLIRQLLHAGREATVDARRANHRGTPDGFVLKDASGASILLLGRKPRGDEGVAQLLVAKRN</sequence>
<dbReference type="Proteomes" id="UP001139516">
    <property type="component" value="Unassembled WGS sequence"/>
</dbReference>
<accession>A0A9X1YCA8</accession>
<proteinExistence type="predicted"/>
<evidence type="ECO:0000313" key="1">
    <source>
        <dbReference type="EMBL" id="MCK8788149.1"/>
    </source>
</evidence>
<dbReference type="EMBL" id="JALPRX010000191">
    <property type="protein sequence ID" value="MCK8788149.1"/>
    <property type="molecule type" value="Genomic_DNA"/>
</dbReference>
<keyword evidence="2" id="KW-1185">Reference proteome</keyword>
<dbReference type="AlphaFoldDB" id="A0A9X1YCA8"/>
<protein>
    <submittedName>
        <fullName evidence="1">Uncharacterized protein</fullName>
    </submittedName>
</protein>